<dbReference type="GO" id="GO:0006887">
    <property type="term" value="P:exocytosis"/>
    <property type="evidence" value="ECO:0007669"/>
    <property type="project" value="TreeGrafter"/>
</dbReference>
<keyword evidence="6" id="KW-1185">Reference proteome</keyword>
<dbReference type="STRING" id="13706.A0A1X2HNB0"/>
<feature type="domain" description="GDP/GTP exchange factor Sec2 N-terminal" evidence="4">
    <location>
        <begin position="139"/>
        <end position="273"/>
    </location>
</feature>
<proteinExistence type="predicted"/>
<feature type="region of interest" description="Disordered" evidence="3">
    <location>
        <begin position="1"/>
        <end position="27"/>
    </location>
</feature>
<dbReference type="InterPro" id="IPR040351">
    <property type="entry name" value="RAB3IL/RAB3IP/Sec2"/>
</dbReference>
<reference evidence="5 6" key="1">
    <citation type="submission" date="2016-07" db="EMBL/GenBank/DDBJ databases">
        <title>Pervasive Adenine N6-methylation of Active Genes in Fungi.</title>
        <authorList>
            <consortium name="DOE Joint Genome Institute"/>
            <person name="Mondo S.J."/>
            <person name="Dannebaum R.O."/>
            <person name="Kuo R.C."/>
            <person name="Labutti K."/>
            <person name="Haridas S."/>
            <person name="Kuo A."/>
            <person name="Salamov A."/>
            <person name="Ahrendt S.R."/>
            <person name="Lipzen A."/>
            <person name="Sullivan W."/>
            <person name="Andreopoulos W.B."/>
            <person name="Clum A."/>
            <person name="Lindquist E."/>
            <person name="Daum C."/>
            <person name="Ramamoorthy G.K."/>
            <person name="Gryganskyi A."/>
            <person name="Culley D."/>
            <person name="Magnuson J.K."/>
            <person name="James T.Y."/>
            <person name="O'Malley M.A."/>
            <person name="Stajich J.E."/>
            <person name="Spatafora J.W."/>
            <person name="Visel A."/>
            <person name="Grigoriev I.V."/>
        </authorList>
    </citation>
    <scope>NUCLEOTIDE SEQUENCE [LARGE SCALE GENOMIC DNA]</scope>
    <source>
        <strain evidence="5 6">NRRL 2496</strain>
    </source>
</reference>
<dbReference type="InterPro" id="IPR009449">
    <property type="entry name" value="Sec2_N"/>
</dbReference>
<keyword evidence="1 2" id="KW-0175">Coiled coil</keyword>
<accession>A0A1X2HNB0</accession>
<dbReference type="OMA" id="TCFIEDA"/>
<dbReference type="SUPFAM" id="SSF144284">
    <property type="entry name" value="Sec2 N-terminal region"/>
    <property type="match status" value="1"/>
</dbReference>
<evidence type="ECO:0000313" key="6">
    <source>
        <dbReference type="Proteomes" id="UP000242180"/>
    </source>
</evidence>
<comment type="caution">
    <text evidence="5">The sequence shown here is derived from an EMBL/GenBank/DDBJ whole genome shotgun (WGS) entry which is preliminary data.</text>
</comment>
<dbReference type="AlphaFoldDB" id="A0A1X2HNB0"/>
<dbReference type="GO" id="GO:0070319">
    <property type="term" value="C:Golgi to plasma membrane transport vesicle"/>
    <property type="evidence" value="ECO:0007669"/>
    <property type="project" value="TreeGrafter"/>
</dbReference>
<evidence type="ECO:0000259" key="4">
    <source>
        <dbReference type="Pfam" id="PF06428"/>
    </source>
</evidence>
<feature type="compositionally biased region" description="Polar residues" evidence="3">
    <location>
        <begin position="46"/>
        <end position="58"/>
    </location>
</feature>
<feature type="compositionally biased region" description="Low complexity" evidence="3">
    <location>
        <begin position="59"/>
        <end position="72"/>
    </location>
</feature>
<evidence type="ECO:0000313" key="5">
    <source>
        <dbReference type="EMBL" id="ORZ00847.1"/>
    </source>
</evidence>
<gene>
    <name evidence="5" type="ORF">BCR43DRAFT_485899</name>
</gene>
<dbReference type="Pfam" id="PF06428">
    <property type="entry name" value="Sec2p"/>
    <property type="match status" value="1"/>
</dbReference>
<sequence>MSSQSSGKETENAVATPRIEENGAGDLTTADINDLYSGLQRVLDQVPTSTSTDSTPRISPSLPVSPALSSPSGIPSQATADIVKDLSSPLKEEAKQEDCPCMHIFSPGDPARCALCERPLSYVRRLQEDVHKKTERVNKLQAELDDMRASLMDLENNAAKASDSRVELEKRLSTMTDQMHALERDMHILNDKYVKEIERVADLQHAKEMVENELEDLSQRLFEEANGMVATEKREKANLQIAYEHLQNRLTETREQLAAEEMQLKELRDKMQRDKDRSESFHRSSSLSTELALSAADLSAGTTDPSIVDDPDKAAAMDLAELFAENLRLSLSGRTNPEGIDPIMLEEFREFVSIAATLPLKKLQTASFLKYCIAEDVEPCLRFGPNTRLSARKLIDAIIMNTCFIEDAPHGFAEEQARRPDDAPPLRISALKFSMWDRFTESSSFVGCQACGRSSHQASLPYRFRISYFDDWACIDRFCRDRLVAVCEYFVFIRNVRQGYYSSRSIPDLFHEATRLRLQMFYAR</sequence>
<organism evidence="5 6">
    <name type="scientific">Syncephalastrum racemosum</name>
    <name type="common">Filamentous fungus</name>
    <dbReference type="NCBI Taxonomy" id="13706"/>
    <lineage>
        <taxon>Eukaryota</taxon>
        <taxon>Fungi</taxon>
        <taxon>Fungi incertae sedis</taxon>
        <taxon>Mucoromycota</taxon>
        <taxon>Mucoromycotina</taxon>
        <taxon>Mucoromycetes</taxon>
        <taxon>Mucorales</taxon>
        <taxon>Syncephalastraceae</taxon>
        <taxon>Syncephalastrum</taxon>
    </lineage>
</organism>
<feature type="coiled-coil region" evidence="2">
    <location>
        <begin position="123"/>
        <end position="277"/>
    </location>
</feature>
<dbReference type="FunCoup" id="A0A1X2HNB0">
    <property type="interactions" value="7"/>
</dbReference>
<protein>
    <recommendedName>
        <fullName evidence="4">GDP/GTP exchange factor Sec2 N-terminal domain-containing protein</fullName>
    </recommendedName>
</protein>
<dbReference type="Pfam" id="PF25555">
    <property type="entry name" value="RAB3A-like_C"/>
    <property type="match status" value="1"/>
</dbReference>
<evidence type="ECO:0000256" key="2">
    <source>
        <dbReference type="SAM" id="Coils"/>
    </source>
</evidence>
<name>A0A1X2HNB0_SYNRA</name>
<dbReference type="PANTHER" id="PTHR14430:SF0">
    <property type="entry name" value="SEC2P DOMAIN-CONTAINING PROTEIN"/>
    <property type="match status" value="1"/>
</dbReference>
<dbReference type="GO" id="GO:0005085">
    <property type="term" value="F:guanyl-nucleotide exchange factor activity"/>
    <property type="evidence" value="ECO:0007669"/>
    <property type="project" value="InterPro"/>
</dbReference>
<dbReference type="EMBL" id="MCGN01000002">
    <property type="protein sequence ID" value="ORZ00847.1"/>
    <property type="molecule type" value="Genomic_DNA"/>
</dbReference>
<dbReference type="CDD" id="cd21044">
    <property type="entry name" value="Rab11BD_RAB3IP_like"/>
    <property type="match status" value="1"/>
</dbReference>
<dbReference type="Proteomes" id="UP000242180">
    <property type="component" value="Unassembled WGS sequence"/>
</dbReference>
<dbReference type="OrthoDB" id="5560525at2759"/>
<feature type="region of interest" description="Disordered" evidence="3">
    <location>
        <begin position="46"/>
        <end position="77"/>
    </location>
</feature>
<evidence type="ECO:0000256" key="1">
    <source>
        <dbReference type="ARBA" id="ARBA00023054"/>
    </source>
</evidence>
<evidence type="ECO:0000256" key="3">
    <source>
        <dbReference type="SAM" id="MobiDB-lite"/>
    </source>
</evidence>
<dbReference type="Gene3D" id="6.10.140.910">
    <property type="match status" value="1"/>
</dbReference>
<dbReference type="PANTHER" id="PTHR14430">
    <property type="entry name" value="RABIN3-RELATED"/>
    <property type="match status" value="1"/>
</dbReference>
<dbReference type="InParanoid" id="A0A1X2HNB0"/>
<dbReference type="GO" id="GO:0051286">
    <property type="term" value="C:cell tip"/>
    <property type="evidence" value="ECO:0007669"/>
    <property type="project" value="TreeGrafter"/>
</dbReference>